<gene>
    <name evidence="1" type="ORF">FL583_16375</name>
</gene>
<evidence type="ECO:0000313" key="1">
    <source>
        <dbReference type="EMBL" id="TQS44029.1"/>
    </source>
</evidence>
<dbReference type="InParanoid" id="A0A545ARS7"/>
<proteinExistence type="predicted"/>
<dbReference type="OrthoDB" id="4551474at2"/>
<dbReference type="EMBL" id="VIRS01000010">
    <property type="protein sequence ID" value="TQS44029.1"/>
    <property type="molecule type" value="Genomic_DNA"/>
</dbReference>
<keyword evidence="2" id="KW-1185">Reference proteome</keyword>
<evidence type="ECO:0000313" key="2">
    <source>
        <dbReference type="Proteomes" id="UP000317982"/>
    </source>
</evidence>
<dbReference type="AlphaFoldDB" id="A0A545ARS7"/>
<name>A0A545ARS7_9ACTN</name>
<protein>
    <submittedName>
        <fullName evidence="1">Uncharacterized protein</fullName>
    </submittedName>
</protein>
<comment type="caution">
    <text evidence="1">The sequence shown here is derived from an EMBL/GenBank/DDBJ whole genome shotgun (WGS) entry which is preliminary data.</text>
</comment>
<accession>A0A545ARS7</accession>
<sequence>MSDRAYLAEVGKRPGMFVGRVTYFTVTAFLLGYDAHSGHRVLAGWDDWLTARRGRDCDHAWPGKVLHLALPEGWTADLAPGQDRHAITTLFALLDAFLGEREPVGKT</sequence>
<organism evidence="1 2">
    <name type="scientific">Cryptosporangium phraense</name>
    <dbReference type="NCBI Taxonomy" id="2593070"/>
    <lineage>
        <taxon>Bacteria</taxon>
        <taxon>Bacillati</taxon>
        <taxon>Actinomycetota</taxon>
        <taxon>Actinomycetes</taxon>
        <taxon>Cryptosporangiales</taxon>
        <taxon>Cryptosporangiaceae</taxon>
        <taxon>Cryptosporangium</taxon>
    </lineage>
</organism>
<dbReference type="Proteomes" id="UP000317982">
    <property type="component" value="Unassembled WGS sequence"/>
</dbReference>
<dbReference type="RefSeq" id="WP_142705518.1">
    <property type="nucleotide sequence ID" value="NZ_VIRS01000010.1"/>
</dbReference>
<reference evidence="1 2" key="1">
    <citation type="submission" date="2019-07" db="EMBL/GenBank/DDBJ databases">
        <title>Cryptosporangium phraense sp. nov., isolated from plant litter.</title>
        <authorList>
            <person name="Suriyachadkun C."/>
        </authorList>
    </citation>
    <scope>NUCLEOTIDE SEQUENCE [LARGE SCALE GENOMIC DNA]</scope>
    <source>
        <strain evidence="1 2">A-T 5661</strain>
    </source>
</reference>